<dbReference type="EMBL" id="AJWJ01000154">
    <property type="protein sequence ID" value="KAF2074303.1"/>
    <property type="molecule type" value="Genomic_DNA"/>
</dbReference>
<dbReference type="AlphaFoldDB" id="A0A8J4PUP0"/>
<sequence>MGFAFSKNPPLDKSTKFTNDAWLAINGQVFEKEEESIEIGDPSSIKIPFIIQVKEKLEMDKLDTESRQELDNVDDNEYVDDDPATDPVSIIFEALNTYPKLKSTDQFYLYTLFLPSTSSIQKIIDQSQGDAISKDKYRKFTKKEDLDEKSVVKKDIEKGDKGFPKCKTLHIFFTFQSKKDKAHYSDLLLFKDSEEETSASYSINEEQKVEIARYNNHTYFTLRDNPKAEKSTEEIEIPSYQDRVTSYFVDSDKQLFFSSTPNELKMRAIIILERILFPLFKILCEDDWRVECWDTTTSHLTQTSVINMAEKTFLMDCINEIADADEEIQNKFYATGQYRNLFEAQKFKFNSPIAPLTRDRDIIIEKPTTKDSFVESNPLRLGQYYDLFLKRNNKPWCHGKQNTLLCFGRIDPKKVKDSPNKEIKAIIDDIRYEILRYKKSRYISKSHRK</sequence>
<gene>
    <name evidence="1" type="ORF">CYY_004397</name>
</gene>
<accession>A0A8J4PUP0</accession>
<comment type="caution">
    <text evidence="1">The sequence shown here is derived from an EMBL/GenBank/DDBJ whole genome shotgun (WGS) entry which is preliminary data.</text>
</comment>
<dbReference type="Proteomes" id="UP000695562">
    <property type="component" value="Unassembled WGS sequence"/>
</dbReference>
<protein>
    <submittedName>
        <fullName evidence="1">Uncharacterized protein</fullName>
    </submittedName>
</protein>
<keyword evidence="2" id="KW-1185">Reference proteome</keyword>
<proteinExistence type="predicted"/>
<evidence type="ECO:0000313" key="2">
    <source>
        <dbReference type="Proteomes" id="UP000695562"/>
    </source>
</evidence>
<evidence type="ECO:0000313" key="1">
    <source>
        <dbReference type="EMBL" id="KAF2074303.1"/>
    </source>
</evidence>
<name>A0A8J4PUP0_9MYCE</name>
<organism evidence="1 2">
    <name type="scientific">Polysphondylium violaceum</name>
    <dbReference type="NCBI Taxonomy" id="133409"/>
    <lineage>
        <taxon>Eukaryota</taxon>
        <taxon>Amoebozoa</taxon>
        <taxon>Evosea</taxon>
        <taxon>Eumycetozoa</taxon>
        <taxon>Dictyostelia</taxon>
        <taxon>Dictyosteliales</taxon>
        <taxon>Dictyosteliaceae</taxon>
        <taxon>Polysphondylium</taxon>
    </lineage>
</organism>
<reference evidence="1" key="1">
    <citation type="submission" date="2020-01" db="EMBL/GenBank/DDBJ databases">
        <title>Development of genomics and gene disruption for Polysphondylium violaceum indicates a role for the polyketide synthase stlB in stalk morphogenesis.</title>
        <authorList>
            <person name="Narita B."/>
            <person name="Kawabe Y."/>
            <person name="Kin K."/>
            <person name="Saito T."/>
            <person name="Gibbs R."/>
            <person name="Kuspa A."/>
            <person name="Muzny D."/>
            <person name="Queller D."/>
            <person name="Richards S."/>
            <person name="Strassman J."/>
            <person name="Sucgang R."/>
            <person name="Worley K."/>
            <person name="Schaap P."/>
        </authorList>
    </citation>
    <scope>NUCLEOTIDE SEQUENCE</scope>
    <source>
        <strain evidence="1">QSvi11</strain>
    </source>
</reference>